<feature type="transmembrane region" description="Helical" evidence="2">
    <location>
        <begin position="69"/>
        <end position="88"/>
    </location>
</feature>
<feature type="compositionally biased region" description="Basic and acidic residues" evidence="1">
    <location>
        <begin position="243"/>
        <end position="255"/>
    </location>
</feature>
<feature type="compositionally biased region" description="Basic and acidic residues" evidence="1">
    <location>
        <begin position="200"/>
        <end position="210"/>
    </location>
</feature>
<comment type="caution">
    <text evidence="3">The sequence shown here is derived from an EMBL/GenBank/DDBJ whole genome shotgun (WGS) entry which is preliminary data.</text>
</comment>
<sequence length="281" mass="31995">MDNYKAAFDYVAAEKAIAMRKYRCHQNFKSVLTVCAAVSPLIFALSRSLPSASKLSSVISSQVHAVFDNQLYVFTLVMALLAAIYALARQHDEESARSPDIYEEFAVNRVYCQSVVVNDEDNGGVCSETEKKPSFPETESKADEESKNAVVPFPPVNGRETVTETESADVALVEKEKRYMRTQSESFGKKKISSTTRVMRRSETEIDRKNKSCGEEEVARRSGSVEVLDNEEFNRKIQKFIEDMKQTQKEEKRQEEEDERRRRRTEGNYVRMASLTSAVIH</sequence>
<reference evidence="3 4" key="1">
    <citation type="submission" date="2018-10" db="EMBL/GenBank/DDBJ databases">
        <title>A high-quality apple genome assembly.</title>
        <authorList>
            <person name="Hu J."/>
        </authorList>
    </citation>
    <scope>NUCLEOTIDE SEQUENCE [LARGE SCALE GENOMIC DNA]</scope>
    <source>
        <strain evidence="4">cv. HFTH1</strain>
        <tissue evidence="3">Young leaf</tissue>
    </source>
</reference>
<protein>
    <recommendedName>
        <fullName evidence="5">DUF4408 domain-containing protein</fullName>
    </recommendedName>
</protein>
<gene>
    <name evidence="3" type="ORF">DVH24_012923</name>
</gene>
<dbReference type="PANTHER" id="PTHR33640:SF34">
    <property type="entry name" value="PROTEIN, PUTATIVE-RELATED"/>
    <property type="match status" value="1"/>
</dbReference>
<evidence type="ECO:0000313" key="3">
    <source>
        <dbReference type="EMBL" id="RXH73239.1"/>
    </source>
</evidence>
<feature type="region of interest" description="Disordered" evidence="1">
    <location>
        <begin position="123"/>
        <end position="165"/>
    </location>
</feature>
<organism evidence="3 4">
    <name type="scientific">Malus domestica</name>
    <name type="common">Apple</name>
    <name type="synonym">Pyrus malus</name>
    <dbReference type="NCBI Taxonomy" id="3750"/>
    <lineage>
        <taxon>Eukaryota</taxon>
        <taxon>Viridiplantae</taxon>
        <taxon>Streptophyta</taxon>
        <taxon>Embryophyta</taxon>
        <taxon>Tracheophyta</taxon>
        <taxon>Spermatophyta</taxon>
        <taxon>Magnoliopsida</taxon>
        <taxon>eudicotyledons</taxon>
        <taxon>Gunneridae</taxon>
        <taxon>Pentapetalae</taxon>
        <taxon>rosids</taxon>
        <taxon>fabids</taxon>
        <taxon>Rosales</taxon>
        <taxon>Rosaceae</taxon>
        <taxon>Amygdaloideae</taxon>
        <taxon>Maleae</taxon>
        <taxon>Malus</taxon>
    </lineage>
</organism>
<feature type="region of interest" description="Disordered" evidence="1">
    <location>
        <begin position="243"/>
        <end position="281"/>
    </location>
</feature>
<accession>A0A498HQW7</accession>
<keyword evidence="2" id="KW-0472">Membrane</keyword>
<feature type="transmembrane region" description="Helical" evidence="2">
    <location>
        <begin position="30"/>
        <end position="49"/>
    </location>
</feature>
<feature type="region of interest" description="Disordered" evidence="1">
    <location>
        <begin position="184"/>
        <end position="210"/>
    </location>
</feature>
<evidence type="ECO:0008006" key="5">
    <source>
        <dbReference type="Google" id="ProtNLM"/>
    </source>
</evidence>
<name>A0A498HQW7_MALDO</name>
<dbReference type="Proteomes" id="UP000290289">
    <property type="component" value="Chromosome 15"/>
</dbReference>
<feature type="compositionally biased region" description="Basic and acidic residues" evidence="1">
    <location>
        <begin position="128"/>
        <end position="147"/>
    </location>
</feature>
<evidence type="ECO:0000256" key="2">
    <source>
        <dbReference type="SAM" id="Phobius"/>
    </source>
</evidence>
<dbReference type="AlphaFoldDB" id="A0A498HQW7"/>
<proteinExistence type="predicted"/>
<evidence type="ECO:0000313" key="4">
    <source>
        <dbReference type="Proteomes" id="UP000290289"/>
    </source>
</evidence>
<dbReference type="EMBL" id="RDQH01000341">
    <property type="protein sequence ID" value="RXH73239.1"/>
    <property type="molecule type" value="Genomic_DNA"/>
</dbReference>
<keyword evidence="4" id="KW-1185">Reference proteome</keyword>
<dbReference type="PANTHER" id="PTHR33640">
    <property type="entry name" value="TRANSMEMBRANE PROTEIN"/>
    <property type="match status" value="1"/>
</dbReference>
<evidence type="ECO:0000256" key="1">
    <source>
        <dbReference type="SAM" id="MobiDB-lite"/>
    </source>
</evidence>
<keyword evidence="2" id="KW-1133">Transmembrane helix</keyword>
<keyword evidence="2" id="KW-0812">Transmembrane</keyword>